<reference evidence="3" key="2">
    <citation type="journal article" date="2014" name="Nat. Commun.">
        <title>The cavefish genome reveals candidate genes for eye loss.</title>
        <authorList>
            <person name="McGaugh S.E."/>
            <person name="Gross J.B."/>
            <person name="Aken B."/>
            <person name="Blin M."/>
            <person name="Borowsky R."/>
            <person name="Chalopin D."/>
            <person name="Hinaux H."/>
            <person name="Jeffery W.R."/>
            <person name="Keene A."/>
            <person name="Ma L."/>
            <person name="Minx P."/>
            <person name="Murphy D."/>
            <person name="O'Quin K.E."/>
            <person name="Retaux S."/>
            <person name="Rohner N."/>
            <person name="Searle S.M."/>
            <person name="Stahl B.A."/>
            <person name="Tabin C."/>
            <person name="Volff J.N."/>
            <person name="Yoshizawa M."/>
            <person name="Warren W.C."/>
        </authorList>
    </citation>
    <scope>NUCLEOTIDE SEQUENCE [LARGE SCALE GENOMIC DNA]</scope>
    <source>
        <strain evidence="3">female</strain>
    </source>
</reference>
<dbReference type="InParanoid" id="A0A3B1JHX7"/>
<dbReference type="Ensembl" id="ENSAMXT00000029799.1">
    <property type="protein sequence ID" value="ENSAMXP00000040909.1"/>
    <property type="gene ID" value="ENSAMXG00000041014.1"/>
</dbReference>
<dbReference type="InterPro" id="IPR000477">
    <property type="entry name" value="RT_dom"/>
</dbReference>
<reference evidence="2" key="4">
    <citation type="submission" date="2025-09" db="UniProtKB">
        <authorList>
            <consortium name="Ensembl"/>
        </authorList>
    </citation>
    <scope>IDENTIFICATION</scope>
</reference>
<evidence type="ECO:0000313" key="3">
    <source>
        <dbReference type="Proteomes" id="UP000018467"/>
    </source>
</evidence>
<dbReference type="PANTHER" id="PTHR19446">
    <property type="entry name" value="REVERSE TRANSCRIPTASES"/>
    <property type="match status" value="1"/>
</dbReference>
<evidence type="ECO:0000259" key="1">
    <source>
        <dbReference type="PROSITE" id="PS50878"/>
    </source>
</evidence>
<protein>
    <recommendedName>
        <fullName evidence="1">Reverse transcriptase domain-containing protein</fullName>
    </recommendedName>
</protein>
<accession>A0A3B1JHX7</accession>
<sequence length="264" mass="29588">MQNGKSPGPDGFPINFYKKFSKQLAPLLLDMFVHALSEGKLPDSLNEATITLLLKPGKDASKCGSYRPISLLNTDIKILSKLLATRLEKSLPHIVSPDQTGFIKNRHLFSNIRRLLNVLYGPSSTNVPEIVVSLDALKAFDRVEMDFLFYVLKKFGFGETFVKWIQLLYSSPQASVITNNIRSQNFPLYRGTRQGCPLSPLLFTLVIEPLALALKSTPSIRGIRRWGLESKLSLYADDLLLYISDPLNSIYTIISVLHNFGQIS</sequence>
<feature type="domain" description="Reverse transcriptase" evidence="1">
    <location>
        <begin position="34"/>
        <end position="264"/>
    </location>
</feature>
<evidence type="ECO:0000313" key="2">
    <source>
        <dbReference type="Ensembl" id="ENSAMXP00000040909.1"/>
    </source>
</evidence>
<organism evidence="2 3">
    <name type="scientific">Astyanax mexicanus</name>
    <name type="common">Blind cave fish</name>
    <name type="synonym">Astyanax fasciatus mexicanus</name>
    <dbReference type="NCBI Taxonomy" id="7994"/>
    <lineage>
        <taxon>Eukaryota</taxon>
        <taxon>Metazoa</taxon>
        <taxon>Chordata</taxon>
        <taxon>Craniata</taxon>
        <taxon>Vertebrata</taxon>
        <taxon>Euteleostomi</taxon>
        <taxon>Actinopterygii</taxon>
        <taxon>Neopterygii</taxon>
        <taxon>Teleostei</taxon>
        <taxon>Ostariophysi</taxon>
        <taxon>Characiformes</taxon>
        <taxon>Characoidei</taxon>
        <taxon>Acestrorhamphidae</taxon>
        <taxon>Acestrorhamphinae</taxon>
        <taxon>Astyanax</taxon>
    </lineage>
</organism>
<proteinExistence type="predicted"/>
<reference evidence="2" key="3">
    <citation type="submission" date="2025-08" db="UniProtKB">
        <authorList>
            <consortium name="Ensembl"/>
        </authorList>
    </citation>
    <scope>IDENTIFICATION</scope>
</reference>
<dbReference type="CDD" id="cd01650">
    <property type="entry name" value="RT_nLTR_like"/>
    <property type="match status" value="1"/>
</dbReference>
<dbReference type="AlphaFoldDB" id="A0A3B1JHX7"/>
<reference evidence="3" key="1">
    <citation type="submission" date="2013-03" db="EMBL/GenBank/DDBJ databases">
        <authorList>
            <person name="Jeffery W."/>
            <person name="Warren W."/>
            <person name="Wilson R.K."/>
        </authorList>
    </citation>
    <scope>NUCLEOTIDE SEQUENCE</scope>
    <source>
        <strain evidence="3">female</strain>
    </source>
</reference>
<keyword evidence="3" id="KW-1185">Reference proteome</keyword>
<dbReference type="GeneTree" id="ENSGT00940000163630"/>
<dbReference type="Proteomes" id="UP000018467">
    <property type="component" value="Unassembled WGS sequence"/>
</dbReference>
<dbReference type="InterPro" id="IPR043502">
    <property type="entry name" value="DNA/RNA_pol_sf"/>
</dbReference>
<dbReference type="PROSITE" id="PS50878">
    <property type="entry name" value="RT_POL"/>
    <property type="match status" value="1"/>
</dbReference>
<name>A0A3B1JHX7_ASTMX</name>
<dbReference type="Pfam" id="PF00078">
    <property type="entry name" value="RVT_1"/>
    <property type="match status" value="1"/>
</dbReference>
<dbReference type="SUPFAM" id="SSF56672">
    <property type="entry name" value="DNA/RNA polymerases"/>
    <property type="match status" value="1"/>
</dbReference>